<keyword evidence="3" id="KW-1185">Reference proteome</keyword>
<accession>A0A285D6Z6</accession>
<feature type="chain" id="PRO_5012357308" description="Lipoprotein" evidence="1">
    <location>
        <begin position="26"/>
        <end position="277"/>
    </location>
</feature>
<protein>
    <recommendedName>
        <fullName evidence="4">Lipoprotein</fullName>
    </recommendedName>
</protein>
<dbReference type="RefSeq" id="WP_097160654.1">
    <property type="nucleotide sequence ID" value="NZ_JBEPMQ010000017.1"/>
</dbReference>
<keyword evidence="1" id="KW-0732">Signal</keyword>
<evidence type="ECO:0000313" key="3">
    <source>
        <dbReference type="Proteomes" id="UP000219546"/>
    </source>
</evidence>
<reference evidence="2 3" key="1">
    <citation type="submission" date="2017-08" db="EMBL/GenBank/DDBJ databases">
        <authorList>
            <person name="de Groot N.N."/>
        </authorList>
    </citation>
    <scope>NUCLEOTIDE SEQUENCE [LARGE SCALE GENOMIC DNA]</scope>
    <source>
        <strain evidence="2 3">JC228</strain>
    </source>
</reference>
<evidence type="ECO:0000313" key="2">
    <source>
        <dbReference type="EMBL" id="SNX75590.1"/>
    </source>
</evidence>
<dbReference type="AlphaFoldDB" id="A0A285D6Z6"/>
<proteinExistence type="predicted"/>
<evidence type="ECO:0000256" key="1">
    <source>
        <dbReference type="SAM" id="SignalP"/>
    </source>
</evidence>
<organism evidence="2 3">
    <name type="scientific">Bacillus oleivorans</name>
    <dbReference type="NCBI Taxonomy" id="1448271"/>
    <lineage>
        <taxon>Bacteria</taxon>
        <taxon>Bacillati</taxon>
        <taxon>Bacillota</taxon>
        <taxon>Bacilli</taxon>
        <taxon>Bacillales</taxon>
        <taxon>Bacillaceae</taxon>
        <taxon>Bacillus</taxon>
    </lineage>
</organism>
<gene>
    <name evidence="2" type="ORF">SAMN05877753_11391</name>
</gene>
<dbReference type="Proteomes" id="UP000219546">
    <property type="component" value="Unassembled WGS sequence"/>
</dbReference>
<name>A0A285D6Z6_9BACI</name>
<dbReference type="PROSITE" id="PS51257">
    <property type="entry name" value="PROKAR_LIPOPROTEIN"/>
    <property type="match status" value="1"/>
</dbReference>
<dbReference type="EMBL" id="OAOP01000013">
    <property type="protein sequence ID" value="SNX75590.1"/>
    <property type="molecule type" value="Genomic_DNA"/>
</dbReference>
<sequence>MKGLTGKVPLLITILLCVMTGCGTAIDEGDEGTAGEGNGAAAKAEIQERLDAQVNFNKEANETLGYMEGEDFPHFRNELNLIATAIGSDVRLESNSDEEINNVISTLQTAIEELADEEAVNALEKLHSSQVIYTTVFQTDIGYAMNWIDITSSESTFNFFITYKSKELTEESEIIEEINSTIDVMEFSVLGSLTDLKGEAEFYGDDFPEEERTLLNQTIESMTSCYNGQIAILESLKPGAEQKGVSVDEQLDTVISDFEEAQTTKEELEQSYGLNQE</sequence>
<evidence type="ECO:0008006" key="4">
    <source>
        <dbReference type="Google" id="ProtNLM"/>
    </source>
</evidence>
<feature type="signal peptide" evidence="1">
    <location>
        <begin position="1"/>
        <end position="25"/>
    </location>
</feature>